<dbReference type="Proteomes" id="UP000002704">
    <property type="component" value="Chromosome"/>
</dbReference>
<reference evidence="1 2" key="1">
    <citation type="journal article" date="2009" name="Genome Biol.">
        <title>Genomic and genetic analyses of diversity and plant interactions of Pseudomonas fluorescens.</title>
        <authorList>
            <person name="Silby M.W."/>
            <person name="Cerdeno-Tarraga A.M."/>
            <person name="Vernikos G.S."/>
            <person name="Giddens S.R."/>
            <person name="Jackson R.W."/>
            <person name="Preston G.M."/>
            <person name="Zhang X.X."/>
            <person name="Moon C.D."/>
            <person name="Gehrig S.M."/>
            <person name="Godfrey S.A."/>
            <person name="Knight C.G."/>
            <person name="Malone J.G."/>
            <person name="Robinson Z."/>
            <person name="Spiers A.J."/>
            <person name="Harris S."/>
            <person name="Challis G.L."/>
            <person name="Yaxley A.M."/>
            <person name="Harris D."/>
            <person name="Seeger K."/>
            <person name="Murphy L."/>
            <person name="Rutter S."/>
            <person name="Squares R."/>
            <person name="Quail M.A."/>
            <person name="Saunders E."/>
            <person name="Mavromatis K."/>
            <person name="Brettin T.S."/>
            <person name="Bentley S.D."/>
            <person name="Hothersall J."/>
            <person name="Stephens E."/>
            <person name="Thomas C.M."/>
            <person name="Parkhill J."/>
            <person name="Levy S.B."/>
            <person name="Rainey P.B."/>
            <person name="Thomson N.R."/>
        </authorList>
    </citation>
    <scope>NUCLEOTIDE SEQUENCE [LARGE SCALE GENOMIC DNA]</scope>
    <source>
        <strain evidence="1 2">Pf0-1</strain>
    </source>
</reference>
<dbReference type="EMBL" id="CP000094">
    <property type="protein sequence ID" value="ABA75155.1"/>
    <property type="molecule type" value="Genomic_DNA"/>
</dbReference>
<dbReference type="AlphaFoldDB" id="Q3KAP9"/>
<evidence type="ECO:0000313" key="2">
    <source>
        <dbReference type="Proteomes" id="UP000002704"/>
    </source>
</evidence>
<proteinExistence type="predicted"/>
<organism evidence="1 2">
    <name type="scientific">Pseudomonas fluorescens (strain Pf0-1)</name>
    <dbReference type="NCBI Taxonomy" id="205922"/>
    <lineage>
        <taxon>Bacteria</taxon>
        <taxon>Pseudomonadati</taxon>
        <taxon>Pseudomonadota</taxon>
        <taxon>Gammaproteobacteria</taxon>
        <taxon>Pseudomonadales</taxon>
        <taxon>Pseudomonadaceae</taxon>
        <taxon>Pseudomonas</taxon>
    </lineage>
</organism>
<gene>
    <name evidence="1" type="ordered locus">Pfl01_3417</name>
</gene>
<evidence type="ECO:0000313" key="1">
    <source>
        <dbReference type="EMBL" id="ABA75155.1"/>
    </source>
</evidence>
<evidence type="ECO:0008006" key="3">
    <source>
        <dbReference type="Google" id="ProtNLM"/>
    </source>
</evidence>
<dbReference type="eggNOG" id="ENOG5031DZ3">
    <property type="taxonomic scope" value="Bacteria"/>
</dbReference>
<protein>
    <recommendedName>
        <fullName evidence="3">DUF4280 domain-containing protein</fullName>
    </recommendedName>
</protein>
<dbReference type="Pfam" id="PF14107">
    <property type="entry name" value="DUF4280"/>
    <property type="match status" value="1"/>
</dbReference>
<dbReference type="InterPro" id="IPR025460">
    <property type="entry name" value="DUF4280"/>
</dbReference>
<accession>Q3KAP9</accession>
<name>Q3KAP9_PSEPF</name>
<dbReference type="KEGG" id="pfo:Pfl01_3417"/>
<sequence length="140" mass="14344">MPCSRRSFEMGCPQVCASATLQCSFGAAPAVLNVLPVNRTLTGGMPAANIMDHIPLVNVTTFGMCMSMANPMVAAATAAALGVLTPMPCIPATATPWIPGGAPTLLLGGMPAIDANSTLMCNWAGVIKIVMPGQMQMLIP</sequence>
<dbReference type="HOGENOM" id="CLU_094498_0_0_6"/>